<evidence type="ECO:0000313" key="3">
    <source>
        <dbReference type="Proteomes" id="UP000294933"/>
    </source>
</evidence>
<proteinExistence type="predicted"/>
<gene>
    <name evidence="2" type="ORF">BD410DRAFT_788476</name>
</gene>
<organism evidence="2 3">
    <name type="scientific">Rickenella mellea</name>
    <dbReference type="NCBI Taxonomy" id="50990"/>
    <lineage>
        <taxon>Eukaryota</taxon>
        <taxon>Fungi</taxon>
        <taxon>Dikarya</taxon>
        <taxon>Basidiomycota</taxon>
        <taxon>Agaricomycotina</taxon>
        <taxon>Agaricomycetes</taxon>
        <taxon>Hymenochaetales</taxon>
        <taxon>Rickenellaceae</taxon>
        <taxon>Rickenella</taxon>
    </lineage>
</organism>
<protein>
    <submittedName>
        <fullName evidence="2">Uncharacterized protein</fullName>
    </submittedName>
</protein>
<dbReference type="OrthoDB" id="3164380at2759"/>
<reference evidence="2 3" key="1">
    <citation type="submission" date="2018-06" db="EMBL/GenBank/DDBJ databases">
        <title>A transcriptomic atlas of mushroom development highlights an independent origin of complex multicellularity.</title>
        <authorList>
            <consortium name="DOE Joint Genome Institute"/>
            <person name="Krizsan K."/>
            <person name="Almasi E."/>
            <person name="Merenyi Z."/>
            <person name="Sahu N."/>
            <person name="Viragh M."/>
            <person name="Koszo T."/>
            <person name="Mondo S."/>
            <person name="Kiss B."/>
            <person name="Balint B."/>
            <person name="Kues U."/>
            <person name="Barry K."/>
            <person name="Hegedus J.C."/>
            <person name="Henrissat B."/>
            <person name="Johnson J."/>
            <person name="Lipzen A."/>
            <person name="Ohm R."/>
            <person name="Nagy I."/>
            <person name="Pangilinan J."/>
            <person name="Yan J."/>
            <person name="Xiong Y."/>
            <person name="Grigoriev I.V."/>
            <person name="Hibbett D.S."/>
            <person name="Nagy L.G."/>
        </authorList>
    </citation>
    <scope>NUCLEOTIDE SEQUENCE [LARGE SCALE GENOMIC DNA]</scope>
    <source>
        <strain evidence="2 3">SZMC22713</strain>
    </source>
</reference>
<keyword evidence="3" id="KW-1185">Reference proteome</keyword>
<feature type="region of interest" description="Disordered" evidence="1">
    <location>
        <begin position="152"/>
        <end position="249"/>
    </location>
</feature>
<dbReference type="EMBL" id="ML170174">
    <property type="protein sequence ID" value="TDL22648.1"/>
    <property type="molecule type" value="Genomic_DNA"/>
</dbReference>
<dbReference type="AlphaFoldDB" id="A0A4Y7Q618"/>
<feature type="compositionally biased region" description="Polar residues" evidence="1">
    <location>
        <begin position="152"/>
        <end position="174"/>
    </location>
</feature>
<sequence length="249" mass="27167">MNALDHFGPLDELIQLIYLGIHRFVLISRSDEDSWTVHLGLTDEGRWWRGRWVNADILSFVGSKASSKYVEAFAEKLAEAVVGGDLHVGDWKPEPGAKISIIFGPTNKTPVSIPLVELSARDAASHATNELFSIGLQAQSRKCHLNVSQYSSPAVDVTTSTHSARSPTKVSSSKRCPPSPSTSKAPDTKAQDQIDSLRERLAQAKAQAEQKSPPPESKLAPKPQKGASVAHPRKKARKLQAIEFVSDEE</sequence>
<accession>A0A4Y7Q618</accession>
<feature type="compositionally biased region" description="Basic and acidic residues" evidence="1">
    <location>
        <begin position="186"/>
        <end position="202"/>
    </location>
</feature>
<dbReference type="Proteomes" id="UP000294933">
    <property type="component" value="Unassembled WGS sequence"/>
</dbReference>
<name>A0A4Y7Q618_9AGAM</name>
<evidence type="ECO:0000256" key="1">
    <source>
        <dbReference type="SAM" id="MobiDB-lite"/>
    </source>
</evidence>
<evidence type="ECO:0000313" key="2">
    <source>
        <dbReference type="EMBL" id="TDL22648.1"/>
    </source>
</evidence>
<dbReference type="VEuPathDB" id="FungiDB:BD410DRAFT_788476"/>